<accession>A0A7G9RWK4</accession>
<dbReference type="Pfam" id="PF00528">
    <property type="entry name" value="BPD_transp_1"/>
    <property type="match status" value="1"/>
</dbReference>
<dbReference type="InterPro" id="IPR035906">
    <property type="entry name" value="MetI-like_sf"/>
</dbReference>
<dbReference type="RefSeq" id="WP_187533112.1">
    <property type="nucleotide sequence ID" value="NZ_CBCSHU010000002.1"/>
</dbReference>
<feature type="transmembrane region" description="Helical" evidence="7">
    <location>
        <begin position="185"/>
        <end position="206"/>
    </location>
</feature>
<feature type="transmembrane region" description="Helical" evidence="7">
    <location>
        <begin position="218"/>
        <end position="236"/>
    </location>
</feature>
<dbReference type="AlphaFoldDB" id="A0A7G9RWK4"/>
<dbReference type="PROSITE" id="PS50928">
    <property type="entry name" value="ABC_TM1"/>
    <property type="match status" value="1"/>
</dbReference>
<evidence type="ECO:0000256" key="1">
    <source>
        <dbReference type="ARBA" id="ARBA00004651"/>
    </source>
</evidence>
<gene>
    <name evidence="9" type="ORF">H9L01_06220</name>
</gene>
<evidence type="ECO:0000256" key="6">
    <source>
        <dbReference type="ARBA" id="ARBA00023136"/>
    </source>
</evidence>
<name>A0A7G9RWK4_9FIRM</name>
<dbReference type="GO" id="GO:0005886">
    <property type="term" value="C:plasma membrane"/>
    <property type="evidence" value="ECO:0007669"/>
    <property type="project" value="UniProtKB-SubCell"/>
</dbReference>
<evidence type="ECO:0000256" key="5">
    <source>
        <dbReference type="ARBA" id="ARBA00022989"/>
    </source>
</evidence>
<dbReference type="Proteomes" id="UP000515928">
    <property type="component" value="Chromosome"/>
</dbReference>
<protein>
    <submittedName>
        <fullName evidence="9">ABC transporter permease</fullName>
    </submittedName>
</protein>
<organism evidence="9 10">
    <name type="scientific">Erysipelothrix inopinata</name>
    <dbReference type="NCBI Taxonomy" id="225084"/>
    <lineage>
        <taxon>Bacteria</taxon>
        <taxon>Bacillati</taxon>
        <taxon>Bacillota</taxon>
        <taxon>Erysipelotrichia</taxon>
        <taxon>Erysipelotrichales</taxon>
        <taxon>Erysipelotrichaceae</taxon>
        <taxon>Erysipelothrix</taxon>
    </lineage>
</organism>
<evidence type="ECO:0000256" key="2">
    <source>
        <dbReference type="ARBA" id="ARBA00022448"/>
    </source>
</evidence>
<evidence type="ECO:0000256" key="3">
    <source>
        <dbReference type="ARBA" id="ARBA00022475"/>
    </source>
</evidence>
<keyword evidence="2 7" id="KW-0813">Transport</keyword>
<evidence type="ECO:0000259" key="8">
    <source>
        <dbReference type="PROSITE" id="PS50928"/>
    </source>
</evidence>
<keyword evidence="5 7" id="KW-1133">Transmembrane helix</keyword>
<dbReference type="PANTHER" id="PTHR30151:SF0">
    <property type="entry name" value="ABC TRANSPORTER PERMEASE PROTEIN MJ0413-RELATED"/>
    <property type="match status" value="1"/>
</dbReference>
<feature type="transmembrane region" description="Helical" evidence="7">
    <location>
        <begin position="12"/>
        <end position="29"/>
    </location>
</feature>
<dbReference type="EMBL" id="CP060715">
    <property type="protein sequence ID" value="QNN59979.1"/>
    <property type="molecule type" value="Genomic_DNA"/>
</dbReference>
<sequence>MKQFKTKGLSILYGFGMVLLFWWLLYILLDTPAIPNPGATITQTLKIFPNQLAYHLWVSLKRIGCAILFAALVGTTLGITMGLNQRFDQALSPIVYILYPLPKIAFLPIFMILFGLNELPKIILIFVVIVFQFILSAKDAVKEIPVSWFDSFQSLGLQKRDALKHLIIPAILPQWFTALRSSVGVSIAVLFFAENFATSYGIGYYIMNAWAMANYVNMFCGITALGVLGLLIFMVIDCIEAKVCHWKTIETKMKRESIQA</sequence>
<feature type="transmembrane region" description="Helical" evidence="7">
    <location>
        <begin position="60"/>
        <end position="83"/>
    </location>
</feature>
<comment type="subcellular location">
    <subcellularLocation>
        <location evidence="1 7">Cell membrane</location>
        <topology evidence="1 7">Multi-pass membrane protein</topology>
    </subcellularLocation>
</comment>
<dbReference type="PANTHER" id="PTHR30151">
    <property type="entry name" value="ALKANE SULFONATE ABC TRANSPORTER-RELATED, MEMBRANE SUBUNIT"/>
    <property type="match status" value="1"/>
</dbReference>
<reference evidence="9 10" key="1">
    <citation type="submission" date="2020-08" db="EMBL/GenBank/DDBJ databases">
        <title>Genome sequence of Erysipelothrix inopinata DSM 15511T.</title>
        <authorList>
            <person name="Hyun D.-W."/>
            <person name="Bae J.-W."/>
        </authorList>
    </citation>
    <scope>NUCLEOTIDE SEQUENCE [LARGE SCALE GENOMIC DNA]</scope>
    <source>
        <strain evidence="9 10">DSM 15511</strain>
    </source>
</reference>
<keyword evidence="4 7" id="KW-0812">Transmembrane</keyword>
<proteinExistence type="inferred from homology"/>
<dbReference type="CDD" id="cd06261">
    <property type="entry name" value="TM_PBP2"/>
    <property type="match status" value="1"/>
</dbReference>
<evidence type="ECO:0000313" key="9">
    <source>
        <dbReference type="EMBL" id="QNN59979.1"/>
    </source>
</evidence>
<evidence type="ECO:0000313" key="10">
    <source>
        <dbReference type="Proteomes" id="UP000515928"/>
    </source>
</evidence>
<evidence type="ECO:0000256" key="4">
    <source>
        <dbReference type="ARBA" id="ARBA00022692"/>
    </source>
</evidence>
<comment type="similarity">
    <text evidence="7">Belongs to the binding-protein-dependent transport system permease family.</text>
</comment>
<dbReference type="Gene3D" id="1.10.3720.10">
    <property type="entry name" value="MetI-like"/>
    <property type="match status" value="1"/>
</dbReference>
<feature type="transmembrane region" description="Helical" evidence="7">
    <location>
        <begin position="95"/>
        <end position="116"/>
    </location>
</feature>
<dbReference type="InterPro" id="IPR000515">
    <property type="entry name" value="MetI-like"/>
</dbReference>
<dbReference type="KEGG" id="eio:H9L01_06220"/>
<keyword evidence="3" id="KW-1003">Cell membrane</keyword>
<feature type="domain" description="ABC transmembrane type-1" evidence="8">
    <location>
        <begin position="56"/>
        <end position="240"/>
    </location>
</feature>
<keyword evidence="6 7" id="KW-0472">Membrane</keyword>
<keyword evidence="10" id="KW-1185">Reference proteome</keyword>
<feature type="transmembrane region" description="Helical" evidence="7">
    <location>
        <begin position="122"/>
        <end position="141"/>
    </location>
</feature>
<dbReference type="GO" id="GO:0055085">
    <property type="term" value="P:transmembrane transport"/>
    <property type="evidence" value="ECO:0007669"/>
    <property type="project" value="InterPro"/>
</dbReference>
<evidence type="ECO:0000256" key="7">
    <source>
        <dbReference type="RuleBase" id="RU363032"/>
    </source>
</evidence>
<dbReference type="SUPFAM" id="SSF161098">
    <property type="entry name" value="MetI-like"/>
    <property type="match status" value="1"/>
</dbReference>